<dbReference type="RefSeq" id="WP_171087784.1">
    <property type="nucleotide sequence ID" value="NZ_BNBU01000017.1"/>
</dbReference>
<accession>A0A7Y7BAX5</accession>
<keyword evidence="1" id="KW-1133">Transmembrane helix</keyword>
<comment type="caution">
    <text evidence="2">The sequence shown here is derived from an EMBL/GenBank/DDBJ whole genome shotgun (WGS) entry which is preliminary data.</text>
</comment>
<gene>
    <name evidence="2" type="ORF">HG542_32170</name>
</gene>
<evidence type="ECO:0000313" key="3">
    <source>
        <dbReference type="Proteomes" id="UP000587462"/>
    </source>
</evidence>
<proteinExistence type="predicted"/>
<name>A0A7Y7BAX5_STRMO</name>
<keyword evidence="1" id="KW-0472">Membrane</keyword>
<reference evidence="2 3" key="1">
    <citation type="submission" date="2020-04" db="EMBL/GenBank/DDBJ databases">
        <title>Draft Genome Sequence of Streptomyces morookaense DSM 40503, an 8-azaguanine-producing strain.</title>
        <authorList>
            <person name="Qi J."/>
            <person name="Gao J.-M."/>
        </authorList>
    </citation>
    <scope>NUCLEOTIDE SEQUENCE [LARGE SCALE GENOMIC DNA]</scope>
    <source>
        <strain evidence="2 3">DSM 40503</strain>
    </source>
</reference>
<dbReference type="EMBL" id="JABBXF010000116">
    <property type="protein sequence ID" value="NVK82267.1"/>
    <property type="molecule type" value="Genomic_DNA"/>
</dbReference>
<organism evidence="2 3">
    <name type="scientific">Streptomyces morookaense</name>
    <name type="common">Streptoverticillium morookaense</name>
    <dbReference type="NCBI Taxonomy" id="1970"/>
    <lineage>
        <taxon>Bacteria</taxon>
        <taxon>Bacillati</taxon>
        <taxon>Actinomycetota</taxon>
        <taxon>Actinomycetes</taxon>
        <taxon>Kitasatosporales</taxon>
        <taxon>Streptomycetaceae</taxon>
        <taxon>Streptomyces</taxon>
    </lineage>
</organism>
<feature type="transmembrane region" description="Helical" evidence="1">
    <location>
        <begin position="213"/>
        <end position="230"/>
    </location>
</feature>
<dbReference type="Proteomes" id="UP000587462">
    <property type="component" value="Unassembled WGS sequence"/>
</dbReference>
<evidence type="ECO:0000256" key="1">
    <source>
        <dbReference type="SAM" id="Phobius"/>
    </source>
</evidence>
<sequence>MGKPQRPHTPRRAWPAMALRALLLAAAVCGLVLCVPWVQESYRNSVTYRHAAPCPPDHRTRTAGNCIEQATARVVDKDIDESCTTDSNGVRSCTETYELRLALAGRETWHEVEWPTYRDAHPGDSAEVRSWHGAVVRMALNGHTETYFAPAEKSLFWRLAGAWGLLGVAVGAAAGPRLLLRPPYMIGWLLLTLPVLALVGDALLGYASPLERAVDSALAVPGLCVLAVALRRRRRTADWGASRFS</sequence>
<protein>
    <submittedName>
        <fullName evidence="2">Uncharacterized protein</fullName>
    </submittedName>
</protein>
<feature type="transmembrane region" description="Helical" evidence="1">
    <location>
        <begin position="155"/>
        <end position="174"/>
    </location>
</feature>
<evidence type="ECO:0000313" key="2">
    <source>
        <dbReference type="EMBL" id="NVK82267.1"/>
    </source>
</evidence>
<dbReference type="AlphaFoldDB" id="A0A7Y7BAX5"/>
<feature type="transmembrane region" description="Helical" evidence="1">
    <location>
        <begin position="186"/>
        <end position="207"/>
    </location>
</feature>
<keyword evidence="3" id="KW-1185">Reference proteome</keyword>
<keyword evidence="1" id="KW-0812">Transmembrane</keyword>